<comment type="caution">
    <text evidence="2">The sequence shown here is derived from an EMBL/GenBank/DDBJ whole genome shotgun (WGS) entry which is preliminary data.</text>
</comment>
<dbReference type="Proteomes" id="UP000292544">
    <property type="component" value="Unassembled WGS sequence"/>
</dbReference>
<feature type="domain" description="DUF6795" evidence="1">
    <location>
        <begin position="49"/>
        <end position="152"/>
    </location>
</feature>
<keyword evidence="3" id="KW-1185">Reference proteome</keyword>
<evidence type="ECO:0000259" key="1">
    <source>
        <dbReference type="Pfam" id="PF20598"/>
    </source>
</evidence>
<dbReference type="EMBL" id="SHLY01000003">
    <property type="protein sequence ID" value="TAA45850.1"/>
    <property type="molecule type" value="Genomic_DNA"/>
</dbReference>
<evidence type="ECO:0000313" key="3">
    <source>
        <dbReference type="Proteomes" id="UP000292544"/>
    </source>
</evidence>
<organism evidence="2 3">
    <name type="scientific">Corallincola spongiicola</name>
    <dbReference type="NCBI Taxonomy" id="2520508"/>
    <lineage>
        <taxon>Bacteria</taxon>
        <taxon>Pseudomonadati</taxon>
        <taxon>Pseudomonadota</taxon>
        <taxon>Gammaproteobacteria</taxon>
        <taxon>Alteromonadales</taxon>
        <taxon>Psychromonadaceae</taxon>
        <taxon>Corallincola</taxon>
    </lineage>
</organism>
<proteinExistence type="predicted"/>
<dbReference type="InterPro" id="IPR046474">
    <property type="entry name" value="DUF6795"/>
</dbReference>
<sequence>MAVNPTLFTPLRLSFAGVFVLLLFCFSTMVEGDMFGLFKTYDVHLCPEVKGRLTLKGEPVAGVMITRNLTFWDEAPRVDTTVSDENGYFSFSDVVIQSKKPGDMFVQEFRDQEIYVEFQQQKYLLWFSSVRGYEPRSEYSKKLSSLNCALEQSLAKFEFQDKQQENLKFTAVSLCRWDEDYLLFKEYDEKYL</sequence>
<accession>A0ABY1WP40</accession>
<evidence type="ECO:0000313" key="2">
    <source>
        <dbReference type="EMBL" id="TAA45850.1"/>
    </source>
</evidence>
<reference evidence="3" key="1">
    <citation type="submission" date="2019-02" db="EMBL/GenBank/DDBJ databases">
        <title>Draft genome sequence of Muricauda sp. 176CP4-71.</title>
        <authorList>
            <person name="Park J.-S."/>
        </authorList>
    </citation>
    <scope>NUCLEOTIDE SEQUENCE [LARGE SCALE GENOMIC DNA]</scope>
    <source>
        <strain evidence="3">176GS2-150</strain>
    </source>
</reference>
<dbReference type="Pfam" id="PF20598">
    <property type="entry name" value="DUF6795"/>
    <property type="match status" value="1"/>
</dbReference>
<name>A0ABY1WP40_9GAMM</name>
<gene>
    <name evidence="2" type="ORF">EXY25_10870</name>
</gene>
<protein>
    <recommendedName>
        <fullName evidence="1">DUF6795 domain-containing protein</fullName>
    </recommendedName>
</protein>